<keyword evidence="3" id="KW-0342">GTP-binding</keyword>
<feature type="compositionally biased region" description="Basic and acidic residues" evidence="4">
    <location>
        <begin position="279"/>
        <end position="316"/>
    </location>
</feature>
<feature type="compositionally biased region" description="Acidic residues" evidence="4">
    <location>
        <begin position="346"/>
        <end position="356"/>
    </location>
</feature>
<reference evidence="6" key="2">
    <citation type="submission" date="2025-08" db="UniProtKB">
        <authorList>
            <consortium name="Ensembl"/>
        </authorList>
    </citation>
    <scope>IDENTIFICATION</scope>
</reference>
<comment type="similarity">
    <text evidence="1">Belongs to the TRAFAC class TrmE-Era-EngA-EngB-Septin-like GTPase superfamily. AIG1/Toc34/Toc159-like paraseptin GTPase family. IAN subfamily.</text>
</comment>
<feature type="compositionally biased region" description="Basic and acidic residues" evidence="4">
    <location>
        <begin position="217"/>
        <end position="228"/>
    </location>
</feature>
<keyword evidence="7" id="KW-1185">Reference proteome</keyword>
<dbReference type="SUPFAM" id="SSF52540">
    <property type="entry name" value="P-loop containing nucleoside triphosphate hydrolases"/>
    <property type="match status" value="1"/>
</dbReference>
<dbReference type="Proteomes" id="UP001501940">
    <property type="component" value="Chromosome 10"/>
</dbReference>
<feature type="region of interest" description="Disordered" evidence="4">
    <location>
        <begin position="277"/>
        <end position="316"/>
    </location>
</feature>
<evidence type="ECO:0000256" key="3">
    <source>
        <dbReference type="ARBA" id="ARBA00023134"/>
    </source>
</evidence>
<keyword evidence="2" id="KW-0547">Nucleotide-binding</keyword>
<dbReference type="Ensembl" id="ENSAOCT00000044416.1">
    <property type="protein sequence ID" value="ENSAOCP00000077253.1"/>
    <property type="gene ID" value="ENSAOCG00000002376.2"/>
</dbReference>
<evidence type="ECO:0000256" key="4">
    <source>
        <dbReference type="SAM" id="MobiDB-lite"/>
    </source>
</evidence>
<reference evidence="6" key="3">
    <citation type="submission" date="2025-09" db="UniProtKB">
        <authorList>
            <consortium name="Ensembl"/>
        </authorList>
    </citation>
    <scope>IDENTIFICATION</scope>
</reference>
<dbReference type="InterPro" id="IPR006703">
    <property type="entry name" value="G_AIG1"/>
</dbReference>
<evidence type="ECO:0000256" key="1">
    <source>
        <dbReference type="ARBA" id="ARBA00008535"/>
    </source>
</evidence>
<name>A0AAQ6AFS6_AMPOC</name>
<sequence>MDVAHDRNDCYWAVSSGLQILLVGPRRTGKSSTGNTLLGRGQVFDTRGGGASTVATAVTAGRHLTVVDAQGWGSSEELVPKEEKIELLRALSLCGLEGPHVILLVIPLLDFTEPERRAVERRMEVLPSAIWRHTMVLFTFGDHLKVRQCSIQEHIQSGGPALHWLMEKCRYRYHVLDNKTAIPGKQGGPKQEVNEGGRKQGWSWRKKNEKRVGSASRGDEADGRREGVQEQVRELLGKVEDMLQENGGWHFSLHMYQRLEEEWCRRELQLRAGLEAETDVGKREQKTAETKVKVEPGQEERFEQEKQGPSLRKELQNKQECVEGEINRGEDKEEVIIVALKRQSSEEDSWDTSSDSGEEKEAERSVILEGKKKKEGTEIKIGMMAPCRPNGSQRSAFSPIWRFA</sequence>
<dbReference type="AlphaFoldDB" id="A0AAQ6AFS6"/>
<dbReference type="PROSITE" id="PS51720">
    <property type="entry name" value="G_AIG1"/>
    <property type="match status" value="1"/>
</dbReference>
<evidence type="ECO:0000259" key="5">
    <source>
        <dbReference type="PROSITE" id="PS51720"/>
    </source>
</evidence>
<dbReference type="GO" id="GO:0005525">
    <property type="term" value="F:GTP binding"/>
    <property type="evidence" value="ECO:0007669"/>
    <property type="project" value="UniProtKB-KW"/>
</dbReference>
<feature type="compositionally biased region" description="Basic and acidic residues" evidence="4">
    <location>
        <begin position="357"/>
        <end position="378"/>
    </location>
</feature>
<reference evidence="6 7" key="1">
    <citation type="submission" date="2022-01" db="EMBL/GenBank/DDBJ databases">
        <title>A chromosome-scale genome assembly of the false clownfish, Amphiprion ocellaris.</title>
        <authorList>
            <person name="Ryu T."/>
        </authorList>
    </citation>
    <scope>NUCLEOTIDE SEQUENCE [LARGE SCALE GENOMIC DNA]</scope>
</reference>
<dbReference type="InterPro" id="IPR045058">
    <property type="entry name" value="GIMA/IAN/Toc"/>
</dbReference>
<dbReference type="InterPro" id="IPR027417">
    <property type="entry name" value="P-loop_NTPase"/>
</dbReference>
<feature type="domain" description="AIG1-type G" evidence="5">
    <location>
        <begin position="15"/>
        <end position="260"/>
    </location>
</feature>
<protein>
    <recommendedName>
        <fullName evidence="5">AIG1-type G domain-containing protein</fullName>
    </recommendedName>
</protein>
<proteinExistence type="inferred from homology"/>
<accession>A0AAQ6AFS6</accession>
<dbReference type="GeneTree" id="ENSGT00940000162556"/>
<evidence type="ECO:0000256" key="2">
    <source>
        <dbReference type="ARBA" id="ARBA00022741"/>
    </source>
</evidence>
<organism evidence="6 7">
    <name type="scientific">Amphiprion ocellaris</name>
    <name type="common">Clown anemonefish</name>
    <dbReference type="NCBI Taxonomy" id="80972"/>
    <lineage>
        <taxon>Eukaryota</taxon>
        <taxon>Metazoa</taxon>
        <taxon>Chordata</taxon>
        <taxon>Craniata</taxon>
        <taxon>Vertebrata</taxon>
        <taxon>Euteleostomi</taxon>
        <taxon>Actinopterygii</taxon>
        <taxon>Neopterygii</taxon>
        <taxon>Teleostei</taxon>
        <taxon>Neoteleostei</taxon>
        <taxon>Acanthomorphata</taxon>
        <taxon>Ovalentaria</taxon>
        <taxon>Pomacentridae</taxon>
        <taxon>Amphiprion</taxon>
    </lineage>
</organism>
<dbReference type="PANTHER" id="PTHR10903:SF107">
    <property type="entry name" value="GTPASE IMAP FAMILY MEMBER 4-LIKE-RELATED"/>
    <property type="match status" value="1"/>
</dbReference>
<feature type="region of interest" description="Disordered" evidence="4">
    <location>
        <begin position="343"/>
        <end position="404"/>
    </location>
</feature>
<evidence type="ECO:0000313" key="6">
    <source>
        <dbReference type="Ensembl" id="ENSAOCP00000077253.1"/>
    </source>
</evidence>
<dbReference type="PANTHER" id="PTHR10903">
    <property type="entry name" value="GTPASE, IMAP FAMILY MEMBER-RELATED"/>
    <property type="match status" value="1"/>
</dbReference>
<evidence type="ECO:0000313" key="7">
    <source>
        <dbReference type="Proteomes" id="UP001501940"/>
    </source>
</evidence>
<feature type="region of interest" description="Disordered" evidence="4">
    <location>
        <begin position="182"/>
        <end position="228"/>
    </location>
</feature>
<dbReference type="Gene3D" id="3.40.50.300">
    <property type="entry name" value="P-loop containing nucleotide triphosphate hydrolases"/>
    <property type="match status" value="1"/>
</dbReference>
<dbReference type="Pfam" id="PF04548">
    <property type="entry name" value="AIG1"/>
    <property type="match status" value="1"/>
</dbReference>